<feature type="transmembrane region" description="Helical" evidence="1">
    <location>
        <begin position="81"/>
        <end position="98"/>
    </location>
</feature>
<evidence type="ECO:0000256" key="1">
    <source>
        <dbReference type="SAM" id="Phobius"/>
    </source>
</evidence>
<keyword evidence="1" id="KW-0812">Transmembrane</keyword>
<keyword evidence="1" id="KW-0472">Membrane</keyword>
<comment type="caution">
    <text evidence="3">The sequence shown here is derived from an EMBL/GenBank/DDBJ whole genome shotgun (WGS) entry which is preliminary data.</text>
</comment>
<dbReference type="PANTHER" id="PTHR40763">
    <property type="entry name" value="MEMBRANE PROTEIN-RELATED"/>
    <property type="match status" value="1"/>
</dbReference>
<dbReference type="Proteomes" id="UP000699691">
    <property type="component" value="Unassembled WGS sequence"/>
</dbReference>
<dbReference type="InterPro" id="IPR054331">
    <property type="entry name" value="LiaF_TM"/>
</dbReference>
<evidence type="ECO:0000313" key="4">
    <source>
        <dbReference type="Proteomes" id="UP000699691"/>
    </source>
</evidence>
<feature type="domain" description="LiaF transmembrane" evidence="2">
    <location>
        <begin position="4"/>
        <end position="101"/>
    </location>
</feature>
<reference evidence="3" key="2">
    <citation type="journal article" date="2021" name="Microbiome">
        <title>Successional dynamics and alternative stable states in a saline activated sludge microbial community over 9 years.</title>
        <authorList>
            <person name="Wang Y."/>
            <person name="Ye J."/>
            <person name="Ju F."/>
            <person name="Liu L."/>
            <person name="Boyd J.A."/>
            <person name="Deng Y."/>
            <person name="Parks D.H."/>
            <person name="Jiang X."/>
            <person name="Yin X."/>
            <person name="Woodcroft B.J."/>
            <person name="Tyson G.W."/>
            <person name="Hugenholtz P."/>
            <person name="Polz M.F."/>
            <person name="Zhang T."/>
        </authorList>
    </citation>
    <scope>NUCLEOTIDE SEQUENCE</scope>
    <source>
        <strain evidence="3">HKST-UBA02</strain>
    </source>
</reference>
<proteinExistence type="predicted"/>
<sequence>SRVFIGAIIVIIGVIFLTDTLGITGLFGLNAGEIIGTLWPIILIAVGLNLFTKQKSSVGIVLTGLGLLFLASNIFNINVFATLWPLFIIFIGISILLGKPFNRFEASQQTTSEAKLNTSAIFWGVEQRVTTQNFQGGKVDAIFGGAEIDLRNAKVSPNGATLEINAIFGGVEIHVSTDTYRVEVAGDGIVGGWENNFNTTSSSELPLLKIKGVAVFGGVTVTN</sequence>
<feature type="non-terminal residue" evidence="3">
    <location>
        <position position="1"/>
    </location>
</feature>
<reference evidence="3" key="1">
    <citation type="submission" date="2020-04" db="EMBL/GenBank/DDBJ databases">
        <authorList>
            <person name="Zhang T."/>
        </authorList>
    </citation>
    <scope>NUCLEOTIDE SEQUENCE</scope>
    <source>
        <strain evidence="3">HKST-UBA02</strain>
    </source>
</reference>
<evidence type="ECO:0000313" key="3">
    <source>
        <dbReference type="EMBL" id="MCA9397745.1"/>
    </source>
</evidence>
<feature type="transmembrane region" description="Helical" evidence="1">
    <location>
        <begin position="7"/>
        <end position="28"/>
    </location>
</feature>
<dbReference type="PANTHER" id="PTHR40763:SF5">
    <property type="entry name" value="MEMBRANE PROTEIN"/>
    <property type="match status" value="1"/>
</dbReference>
<accession>A0A955LWC9</accession>
<feature type="transmembrane region" description="Helical" evidence="1">
    <location>
        <begin position="58"/>
        <end position="75"/>
    </location>
</feature>
<evidence type="ECO:0000259" key="2">
    <source>
        <dbReference type="Pfam" id="PF22570"/>
    </source>
</evidence>
<dbReference type="AlphaFoldDB" id="A0A955LWC9"/>
<dbReference type="Pfam" id="PF22570">
    <property type="entry name" value="LiaF-TM"/>
    <property type="match status" value="1"/>
</dbReference>
<feature type="transmembrane region" description="Helical" evidence="1">
    <location>
        <begin position="34"/>
        <end position="51"/>
    </location>
</feature>
<name>A0A955LWC9_UNCKA</name>
<gene>
    <name evidence="3" type="ORF">KC573_02850</name>
</gene>
<keyword evidence="1" id="KW-1133">Transmembrane helix</keyword>
<organism evidence="3 4">
    <name type="scientific">candidate division WWE3 bacterium</name>
    <dbReference type="NCBI Taxonomy" id="2053526"/>
    <lineage>
        <taxon>Bacteria</taxon>
        <taxon>Katanobacteria</taxon>
    </lineage>
</organism>
<protein>
    <recommendedName>
        <fullName evidence="2">LiaF transmembrane domain-containing protein</fullName>
    </recommendedName>
</protein>
<dbReference type="EMBL" id="JAGQKY010000124">
    <property type="protein sequence ID" value="MCA9397745.1"/>
    <property type="molecule type" value="Genomic_DNA"/>
</dbReference>